<evidence type="ECO:0000259" key="10">
    <source>
        <dbReference type="Pfam" id="PF08541"/>
    </source>
</evidence>
<sequence>MADLRTTTPTHSRILGVGTYRPRRVVSNEEVCGRIDSTEEWIETRSGIRTRRFAAADETLCDMAVLAGQEALKHAGITADEIDCVVLASMSNLVQTPPAAVVVAHELGAANAAGFDISAACAGFCHALAVGSDLVRAGSAKHVLVIAAERMTDIVDPTDRTIAFMFADGAGAVVVGPSGEPGIGPVVRWADGSARRALRMNTTWGEFRDDPSLEWPAMKMDGRRVFRWVVEYAVPAARHALDRAGIGVGDLTAFIPHQANLRMIEVMADLLGLPAHVAVATDVVTAGNTSAASIPSAMDRLLREEKAPPGGPALLIGFGAGLNYAGQVVLLPEARKTDA</sequence>
<dbReference type="NCBIfam" id="TIGR00747">
    <property type="entry name" value="fabH"/>
    <property type="match status" value="1"/>
</dbReference>
<gene>
    <name evidence="12" type="primary">fabH</name>
    <name evidence="12" type="ORF">FH610_036665</name>
</gene>
<dbReference type="InterPro" id="IPR004655">
    <property type="entry name" value="FabH"/>
</dbReference>
<keyword evidence="8" id="KW-0275">Fatty acid biosynthesis</keyword>
<dbReference type="AlphaFoldDB" id="A0A5N6BCU4"/>
<dbReference type="InterPro" id="IPR016039">
    <property type="entry name" value="Thiolase-like"/>
</dbReference>
<keyword evidence="5 12" id="KW-0808">Transferase</keyword>
<dbReference type="PANTHER" id="PTHR34069:SF2">
    <property type="entry name" value="BETA-KETOACYL-[ACYL-CARRIER-PROTEIN] SYNTHASE III"/>
    <property type="match status" value="1"/>
</dbReference>
<keyword evidence="4" id="KW-0444">Lipid biosynthesis</keyword>
<evidence type="ECO:0000256" key="7">
    <source>
        <dbReference type="ARBA" id="ARBA00023098"/>
    </source>
</evidence>
<dbReference type="CDD" id="cd00830">
    <property type="entry name" value="KAS_III"/>
    <property type="match status" value="1"/>
</dbReference>
<reference evidence="12 13" key="1">
    <citation type="submission" date="2019-10" db="EMBL/GenBank/DDBJ databases">
        <title>Nonomuraea sp. nov., isolated from Phyllanthus amarus.</title>
        <authorList>
            <person name="Klykleung N."/>
            <person name="Tanasupawat S."/>
        </authorList>
    </citation>
    <scope>NUCLEOTIDE SEQUENCE [LARGE SCALE GENOMIC DNA]</scope>
    <source>
        <strain evidence="12 13">CR1-09</strain>
    </source>
</reference>
<keyword evidence="7" id="KW-0443">Lipid metabolism</keyword>
<dbReference type="Proteomes" id="UP000313066">
    <property type="component" value="Unassembled WGS sequence"/>
</dbReference>
<evidence type="ECO:0000256" key="2">
    <source>
        <dbReference type="ARBA" id="ARBA00008642"/>
    </source>
</evidence>
<evidence type="ECO:0000256" key="3">
    <source>
        <dbReference type="ARBA" id="ARBA00022490"/>
    </source>
</evidence>
<comment type="caution">
    <text evidence="12">The sequence shown here is derived from an EMBL/GenBank/DDBJ whole genome shotgun (WGS) entry which is preliminary data.</text>
</comment>
<evidence type="ECO:0000313" key="13">
    <source>
        <dbReference type="Proteomes" id="UP000313066"/>
    </source>
</evidence>
<evidence type="ECO:0000256" key="9">
    <source>
        <dbReference type="ARBA" id="ARBA00023315"/>
    </source>
</evidence>
<accession>A0A5N6BCU4</accession>
<evidence type="ECO:0000256" key="1">
    <source>
        <dbReference type="ARBA" id="ARBA00005189"/>
    </source>
</evidence>
<dbReference type="NCBIfam" id="NF006829">
    <property type="entry name" value="PRK09352.1"/>
    <property type="match status" value="1"/>
</dbReference>
<feature type="domain" description="Beta-ketoacyl-[acyl-carrier-protein] synthase III C-terminal" evidence="10">
    <location>
        <begin position="241"/>
        <end position="329"/>
    </location>
</feature>
<dbReference type="EMBL" id="VDMA02000028">
    <property type="protein sequence ID" value="KAB8178305.1"/>
    <property type="molecule type" value="Genomic_DNA"/>
</dbReference>
<name>A0A5N6BCU4_9ACTN</name>
<dbReference type="EC" id="2.3.1.180" evidence="12"/>
<dbReference type="Gene3D" id="3.40.47.10">
    <property type="match status" value="2"/>
</dbReference>
<evidence type="ECO:0000256" key="6">
    <source>
        <dbReference type="ARBA" id="ARBA00022832"/>
    </source>
</evidence>
<protein>
    <submittedName>
        <fullName evidence="12">Beta-ketoacyl-ACP synthase III</fullName>
        <ecNumber evidence="12">2.3.1.180</ecNumber>
    </submittedName>
</protein>
<dbReference type="Pfam" id="PF08541">
    <property type="entry name" value="ACP_syn_III_C"/>
    <property type="match status" value="1"/>
</dbReference>
<evidence type="ECO:0000256" key="5">
    <source>
        <dbReference type="ARBA" id="ARBA00022679"/>
    </source>
</evidence>
<dbReference type="InterPro" id="IPR013747">
    <property type="entry name" value="ACP_syn_III_C"/>
</dbReference>
<keyword evidence="6" id="KW-0276">Fatty acid metabolism</keyword>
<comment type="pathway">
    <text evidence="1">Lipid metabolism.</text>
</comment>
<dbReference type="GO" id="GO:0004315">
    <property type="term" value="F:3-oxoacyl-[acyl-carrier-protein] synthase activity"/>
    <property type="evidence" value="ECO:0007669"/>
    <property type="project" value="InterPro"/>
</dbReference>
<organism evidence="12 13">
    <name type="scientific">Microbispora catharanthi</name>
    <dbReference type="NCBI Taxonomy" id="1712871"/>
    <lineage>
        <taxon>Bacteria</taxon>
        <taxon>Bacillati</taxon>
        <taxon>Actinomycetota</taxon>
        <taxon>Actinomycetes</taxon>
        <taxon>Streptosporangiales</taxon>
        <taxon>Streptosporangiaceae</taxon>
        <taxon>Microbispora</taxon>
    </lineage>
</organism>
<proteinExistence type="inferred from homology"/>
<dbReference type="SUPFAM" id="SSF53901">
    <property type="entry name" value="Thiolase-like"/>
    <property type="match status" value="1"/>
</dbReference>
<comment type="similarity">
    <text evidence="2">Belongs to the thiolase-like superfamily. FabH family.</text>
</comment>
<dbReference type="GO" id="GO:0033818">
    <property type="term" value="F:beta-ketoacyl-acyl-carrier-protein synthase III activity"/>
    <property type="evidence" value="ECO:0007669"/>
    <property type="project" value="UniProtKB-EC"/>
</dbReference>
<evidence type="ECO:0000256" key="8">
    <source>
        <dbReference type="ARBA" id="ARBA00023160"/>
    </source>
</evidence>
<evidence type="ECO:0000313" key="12">
    <source>
        <dbReference type="EMBL" id="KAB8178305.1"/>
    </source>
</evidence>
<keyword evidence="13" id="KW-1185">Reference proteome</keyword>
<keyword evidence="3" id="KW-0963">Cytoplasm</keyword>
<feature type="domain" description="Beta-ketoacyl-[acyl-carrier-protein] synthase III N-terminal" evidence="11">
    <location>
        <begin position="115"/>
        <end position="187"/>
    </location>
</feature>
<dbReference type="Pfam" id="PF08545">
    <property type="entry name" value="ACP_syn_III"/>
    <property type="match status" value="1"/>
</dbReference>
<keyword evidence="9 12" id="KW-0012">Acyltransferase</keyword>
<dbReference type="RefSeq" id="WP_139579825.1">
    <property type="nucleotide sequence ID" value="NZ_VDMA02000028.1"/>
</dbReference>
<dbReference type="InterPro" id="IPR013751">
    <property type="entry name" value="ACP_syn_III_N"/>
</dbReference>
<evidence type="ECO:0000259" key="11">
    <source>
        <dbReference type="Pfam" id="PF08545"/>
    </source>
</evidence>
<dbReference type="GO" id="GO:0044550">
    <property type="term" value="P:secondary metabolite biosynthetic process"/>
    <property type="evidence" value="ECO:0007669"/>
    <property type="project" value="TreeGrafter"/>
</dbReference>
<dbReference type="GO" id="GO:0006633">
    <property type="term" value="P:fatty acid biosynthetic process"/>
    <property type="evidence" value="ECO:0007669"/>
    <property type="project" value="UniProtKB-KW"/>
</dbReference>
<dbReference type="PANTHER" id="PTHR34069">
    <property type="entry name" value="3-OXOACYL-[ACYL-CARRIER-PROTEIN] SYNTHASE 3"/>
    <property type="match status" value="1"/>
</dbReference>
<evidence type="ECO:0000256" key="4">
    <source>
        <dbReference type="ARBA" id="ARBA00022516"/>
    </source>
</evidence>